<dbReference type="Gene3D" id="3.40.50.12780">
    <property type="entry name" value="N-terminal domain of ligase-like"/>
    <property type="match status" value="2"/>
</dbReference>
<dbReference type="GO" id="GO:0031956">
    <property type="term" value="F:medium-chain fatty acid-CoA ligase activity"/>
    <property type="evidence" value="ECO:0007669"/>
    <property type="project" value="TreeGrafter"/>
</dbReference>
<gene>
    <name evidence="4" type="ORF">OLEA9_A095491</name>
</gene>
<dbReference type="Proteomes" id="UP000594638">
    <property type="component" value="Unassembled WGS sequence"/>
</dbReference>
<evidence type="ECO:0000259" key="3">
    <source>
        <dbReference type="Pfam" id="PF00501"/>
    </source>
</evidence>
<evidence type="ECO:0000256" key="1">
    <source>
        <dbReference type="ARBA" id="ARBA00006432"/>
    </source>
</evidence>
<dbReference type="GO" id="GO:0006631">
    <property type="term" value="P:fatty acid metabolic process"/>
    <property type="evidence" value="ECO:0007669"/>
    <property type="project" value="TreeGrafter"/>
</dbReference>
<proteinExistence type="inferred from homology"/>
<feature type="region of interest" description="Disordered" evidence="2">
    <location>
        <begin position="93"/>
        <end position="114"/>
    </location>
</feature>
<name>A0A8S0VM28_OLEEU</name>
<dbReference type="OrthoDB" id="2962993at2759"/>
<feature type="domain" description="AMP-dependent synthetase/ligase" evidence="3">
    <location>
        <begin position="12"/>
        <end position="90"/>
    </location>
</feature>
<evidence type="ECO:0000313" key="4">
    <source>
        <dbReference type="EMBL" id="CAA3031175.1"/>
    </source>
</evidence>
<feature type="domain" description="AMP-dependent synthetase/ligase" evidence="3">
    <location>
        <begin position="155"/>
        <end position="272"/>
    </location>
</feature>
<dbReference type="InterPro" id="IPR042099">
    <property type="entry name" value="ANL_N_sf"/>
</dbReference>
<feature type="non-terminal residue" evidence="4">
    <location>
        <position position="273"/>
    </location>
</feature>
<dbReference type="PANTHER" id="PTHR43201">
    <property type="entry name" value="ACYL-COA SYNTHETASE"/>
    <property type="match status" value="1"/>
</dbReference>
<dbReference type="AlphaFoldDB" id="A0A8S0VM28"/>
<dbReference type="InterPro" id="IPR000873">
    <property type="entry name" value="AMP-dep_synth/lig_dom"/>
</dbReference>
<feature type="compositionally biased region" description="Basic and acidic residues" evidence="2">
    <location>
        <begin position="96"/>
        <end position="112"/>
    </location>
</feature>
<comment type="caution">
    <text evidence="4">The sequence shown here is derived from an EMBL/GenBank/DDBJ whole genome shotgun (WGS) entry which is preliminary data.</text>
</comment>
<dbReference type="Gramene" id="OE9A095491T1">
    <property type="protein sequence ID" value="OE9A095491C1"/>
    <property type="gene ID" value="OE9A095491"/>
</dbReference>
<dbReference type="SUPFAM" id="SSF56801">
    <property type="entry name" value="Acetyl-CoA synthetase-like"/>
    <property type="match status" value="1"/>
</dbReference>
<accession>A0A8S0VM28</accession>
<keyword evidence="5" id="KW-1185">Reference proteome</keyword>
<evidence type="ECO:0000256" key="2">
    <source>
        <dbReference type="SAM" id="MobiDB-lite"/>
    </source>
</evidence>
<sequence>ADGHRENKCLGGSRIGIVAKPSAEFVAGVLGTWFSGGVAVPLALSYPEAELLHVMNDSDVAMILSAEDHQELLETVTAKTGVQLSLIPHVPSINSDRTEHDDMRNGEKDGKPKGVVHTHKGILAQVEFMPKFSVRGIWQRWRESYLSDETKAEDAITVFTGVPTLYTRLLQGYEAMDSDSQAASASAARQLRLMMCGSSDLLLPIMQQWETITGHRLLERYGMTEICQLSEAAVMARIEILKKRIIFRVYVNGERKGGTVGKPLPGVQAKILC</sequence>
<reference evidence="4 5" key="1">
    <citation type="submission" date="2019-12" db="EMBL/GenBank/DDBJ databases">
        <authorList>
            <person name="Alioto T."/>
            <person name="Alioto T."/>
            <person name="Gomez Garrido J."/>
        </authorList>
    </citation>
    <scope>NUCLEOTIDE SEQUENCE [LARGE SCALE GENOMIC DNA]</scope>
</reference>
<dbReference type="Pfam" id="PF00501">
    <property type="entry name" value="AMP-binding"/>
    <property type="match status" value="2"/>
</dbReference>
<keyword evidence="4" id="KW-0436">Ligase</keyword>
<dbReference type="EMBL" id="CACTIH010009425">
    <property type="protein sequence ID" value="CAA3031175.1"/>
    <property type="molecule type" value="Genomic_DNA"/>
</dbReference>
<dbReference type="PANTHER" id="PTHR43201:SF8">
    <property type="entry name" value="ACYL-COA SYNTHETASE FAMILY MEMBER 3"/>
    <property type="match status" value="1"/>
</dbReference>
<organism evidence="4 5">
    <name type="scientific">Olea europaea subsp. europaea</name>
    <dbReference type="NCBI Taxonomy" id="158383"/>
    <lineage>
        <taxon>Eukaryota</taxon>
        <taxon>Viridiplantae</taxon>
        <taxon>Streptophyta</taxon>
        <taxon>Embryophyta</taxon>
        <taxon>Tracheophyta</taxon>
        <taxon>Spermatophyta</taxon>
        <taxon>Magnoliopsida</taxon>
        <taxon>eudicotyledons</taxon>
        <taxon>Gunneridae</taxon>
        <taxon>Pentapetalae</taxon>
        <taxon>asterids</taxon>
        <taxon>lamiids</taxon>
        <taxon>Lamiales</taxon>
        <taxon>Oleaceae</taxon>
        <taxon>Oleeae</taxon>
        <taxon>Olea</taxon>
    </lineage>
</organism>
<evidence type="ECO:0000313" key="5">
    <source>
        <dbReference type="Proteomes" id="UP000594638"/>
    </source>
</evidence>
<protein>
    <submittedName>
        <fullName evidence="4">Malonate-- ligase</fullName>
    </submittedName>
</protein>
<comment type="similarity">
    <text evidence="1">Belongs to the ATP-dependent AMP-binding enzyme family.</text>
</comment>